<sequence>MYKILSDECIHKDIIDALRLAGHKITTVHEIKMSGSTDLEVFNYAYKNKLVLFTFDRGFGDIFTFDISGSSGVVIESINQMDKGEIIDIAIAFFSELRDLQGKLVIIGKTKIRIIERQSF</sequence>
<comment type="caution">
    <text evidence="2">The sequence shown here is derived from an EMBL/GenBank/DDBJ whole genome shotgun (WGS) entry which is preliminary data.</text>
</comment>
<evidence type="ECO:0000313" key="2">
    <source>
        <dbReference type="EMBL" id="OGC57183.1"/>
    </source>
</evidence>
<dbReference type="InterPro" id="IPR041049">
    <property type="entry name" value="DUF5615"/>
</dbReference>
<organism evidence="2 3">
    <name type="scientific">candidate division WWE3 bacterium RIFCSPLOWO2_12_FULL_36_10</name>
    <dbReference type="NCBI Taxonomy" id="1802630"/>
    <lineage>
        <taxon>Bacteria</taxon>
        <taxon>Katanobacteria</taxon>
    </lineage>
</organism>
<evidence type="ECO:0000259" key="1">
    <source>
        <dbReference type="Pfam" id="PF18480"/>
    </source>
</evidence>
<dbReference type="AlphaFoldDB" id="A0A1F4VK89"/>
<protein>
    <recommendedName>
        <fullName evidence="1">DUF5615 domain-containing protein</fullName>
    </recommendedName>
</protein>
<dbReference type="EMBL" id="MEVN01000020">
    <property type="protein sequence ID" value="OGC57183.1"/>
    <property type="molecule type" value="Genomic_DNA"/>
</dbReference>
<dbReference type="STRING" id="1802630.A3H26_02540"/>
<gene>
    <name evidence="2" type="ORF">A3H26_02540</name>
</gene>
<evidence type="ECO:0000313" key="3">
    <source>
        <dbReference type="Proteomes" id="UP000177763"/>
    </source>
</evidence>
<reference evidence="2 3" key="1">
    <citation type="journal article" date="2016" name="Nat. Commun.">
        <title>Thousands of microbial genomes shed light on interconnected biogeochemical processes in an aquifer system.</title>
        <authorList>
            <person name="Anantharaman K."/>
            <person name="Brown C.T."/>
            <person name="Hug L.A."/>
            <person name="Sharon I."/>
            <person name="Castelle C.J."/>
            <person name="Probst A.J."/>
            <person name="Thomas B.C."/>
            <person name="Singh A."/>
            <person name="Wilkins M.J."/>
            <person name="Karaoz U."/>
            <person name="Brodie E.L."/>
            <person name="Williams K.H."/>
            <person name="Hubbard S.S."/>
            <person name="Banfield J.F."/>
        </authorList>
    </citation>
    <scope>NUCLEOTIDE SEQUENCE [LARGE SCALE GENOMIC DNA]</scope>
</reference>
<name>A0A1F4VK89_UNCKA</name>
<dbReference type="Proteomes" id="UP000177763">
    <property type="component" value="Unassembled WGS sequence"/>
</dbReference>
<accession>A0A1F4VK89</accession>
<dbReference type="Pfam" id="PF18480">
    <property type="entry name" value="DUF5615"/>
    <property type="match status" value="1"/>
</dbReference>
<feature type="domain" description="DUF5615" evidence="1">
    <location>
        <begin position="3"/>
        <end position="108"/>
    </location>
</feature>
<proteinExistence type="predicted"/>